<gene>
    <name evidence="14" type="ORF">RS030_111780</name>
</gene>
<evidence type="ECO:0000256" key="9">
    <source>
        <dbReference type="ARBA" id="ARBA00022842"/>
    </source>
</evidence>
<dbReference type="InterPro" id="IPR054481">
    <property type="entry name" value="GWD1_pHisD"/>
</dbReference>
<evidence type="ECO:0000259" key="13">
    <source>
        <dbReference type="Pfam" id="PF23166"/>
    </source>
</evidence>
<dbReference type="PANTHER" id="PTHR46999">
    <property type="entry name" value="ALPHA-GLUCAN WATER DIKINASE 1, CHLOROPLASTIC-RELATED"/>
    <property type="match status" value="1"/>
</dbReference>
<keyword evidence="4" id="KW-0808">Transferase</keyword>
<dbReference type="Gene3D" id="3.30.1490.20">
    <property type="entry name" value="ATP-grasp fold, A domain"/>
    <property type="match status" value="1"/>
</dbReference>
<evidence type="ECO:0000256" key="7">
    <source>
        <dbReference type="ARBA" id="ARBA00022777"/>
    </source>
</evidence>
<evidence type="ECO:0000256" key="8">
    <source>
        <dbReference type="ARBA" id="ARBA00022840"/>
    </source>
</evidence>
<evidence type="ECO:0000256" key="4">
    <source>
        <dbReference type="ARBA" id="ARBA00022679"/>
    </source>
</evidence>
<dbReference type="InterPro" id="IPR002192">
    <property type="entry name" value="PPDK_AMP/ATP-bd"/>
</dbReference>
<comment type="cofactor">
    <cofactor evidence="1">
        <name>Mg(2+)</name>
        <dbReference type="ChEBI" id="CHEBI:18420"/>
    </cofactor>
</comment>
<keyword evidence="7" id="KW-0418">Kinase</keyword>
<evidence type="ECO:0000256" key="2">
    <source>
        <dbReference type="ARBA" id="ARBA00007837"/>
    </source>
</evidence>
<keyword evidence="5" id="KW-0479">Metal-binding</keyword>
<evidence type="ECO:0000313" key="14">
    <source>
        <dbReference type="EMBL" id="KAK6591006.1"/>
    </source>
</evidence>
<accession>A0AAV9Y236</accession>
<dbReference type="Gene3D" id="3.30.470.20">
    <property type="entry name" value="ATP-grasp fold, B domain"/>
    <property type="match status" value="1"/>
</dbReference>
<dbReference type="Pfam" id="PF22973">
    <property type="entry name" value="GWD1_pHisD"/>
    <property type="match status" value="1"/>
</dbReference>
<evidence type="ECO:0000256" key="3">
    <source>
        <dbReference type="ARBA" id="ARBA00011738"/>
    </source>
</evidence>
<evidence type="ECO:0000259" key="12">
    <source>
        <dbReference type="Pfam" id="PF22973"/>
    </source>
</evidence>
<organism evidence="14 15">
    <name type="scientific">Cryptosporidium xiaoi</name>
    <dbReference type="NCBI Taxonomy" id="659607"/>
    <lineage>
        <taxon>Eukaryota</taxon>
        <taxon>Sar</taxon>
        <taxon>Alveolata</taxon>
        <taxon>Apicomplexa</taxon>
        <taxon>Conoidasida</taxon>
        <taxon>Coccidia</taxon>
        <taxon>Eucoccidiorida</taxon>
        <taxon>Eimeriorina</taxon>
        <taxon>Cryptosporidiidae</taxon>
        <taxon>Cryptosporidium</taxon>
    </lineage>
</organism>
<feature type="domain" description="Pyruvate phosphate dikinase AMP/ATP-binding" evidence="11">
    <location>
        <begin position="1395"/>
        <end position="1650"/>
    </location>
</feature>
<keyword evidence="6" id="KW-0547">Nucleotide-binding</keyword>
<comment type="subunit">
    <text evidence="3">Homodimer.</text>
</comment>
<dbReference type="GO" id="GO:0016301">
    <property type="term" value="F:kinase activity"/>
    <property type="evidence" value="ECO:0007669"/>
    <property type="project" value="UniProtKB-KW"/>
</dbReference>
<dbReference type="PANTHER" id="PTHR46999:SF1">
    <property type="entry name" value="ALPHA-GLUCAN WATER DIKINASE 1, CHLOROPLASTIC"/>
    <property type="match status" value="1"/>
</dbReference>
<name>A0AAV9Y236_9CRYT</name>
<reference evidence="14 15" key="1">
    <citation type="submission" date="2023-10" db="EMBL/GenBank/DDBJ databases">
        <title>Comparative genomics analysis reveals potential genetic determinants of host preference in Cryptosporidium xiaoi.</title>
        <authorList>
            <person name="Xiao L."/>
            <person name="Li J."/>
        </authorList>
    </citation>
    <scope>NUCLEOTIDE SEQUENCE [LARGE SCALE GENOMIC DNA]</scope>
    <source>
        <strain evidence="14 15">52996</strain>
    </source>
</reference>
<evidence type="ECO:0000259" key="11">
    <source>
        <dbReference type="Pfam" id="PF01326"/>
    </source>
</evidence>
<dbReference type="GO" id="GO:0046872">
    <property type="term" value="F:metal ion binding"/>
    <property type="evidence" value="ECO:0007669"/>
    <property type="project" value="UniProtKB-KW"/>
</dbReference>
<feature type="domain" description="Alpha-glucan water dikinase-like N-terminal Ig-like" evidence="13">
    <location>
        <begin position="457"/>
        <end position="585"/>
    </location>
</feature>
<evidence type="ECO:0000256" key="10">
    <source>
        <dbReference type="ARBA" id="ARBA00023277"/>
    </source>
</evidence>
<keyword evidence="9" id="KW-0460">Magnesium</keyword>
<sequence>MTKNNVEYCKSISNKCSDGSTVESQLKIIENKKKLLINIVFLPTIELDSPLVLHWGISSNRNSNWVQPTSCLFSSNGATPEKCEDGISCESMLSPCKDGVALSCEITIDISHLRFSHKKTKDENAINGLENCENITNWLNYENREWGIKFVFYLSTNTSPNFVSKSMIKTWIKSADRNLDFFLPIGEELFLLELVDKIFMCNNLYRKYIENEFKNNEIHNSRCYLLTQNDQNNENGLQHKFYHTNNKKTNSFVYLVSSRNNEVSNKPGLFTIMIFTDIVNMEAELSKMDAKLLNEFEIILHFGLTKSTDHIVWNSPYNFLKKLNSDTLINNINSQASEITFKKEDKYSTCVLQLPEELLGIFRGLVFVIKICPKNGDKNSIKWIKSADNGDFTYEFPLLSKNVNIDSTLNLNFIGDDKMWKCKIQEFIDKKDKYKHDTMNKYSISNESIIANKIYHLSEEMGLLYLISINRNSSCILILKTISKGMLLLHWGLLDSSIKGRKVGWRCPPNSCRPANSIEVDDKALETELFLKEKTTSLIFEQELEIIIDKSTLELYNRFVCVFRGEDVYGNVHWYKDGDKDIEVPISISETDINRKWKGPWSDIIENIIVAEVDWSSMTLMHRYNLMDSIIQKWHREFKESGSYTQISKYYQVIWSNKFKEEVESKSFASKLIIADALIENLNSEVEEFWSWIMIWMRFNALGVLDWQRNYNTAPRLLAHSAENASFSVVSKWVEFPEYRSQIRLILQTVIRGGSRGQEVRDRILHIMHKNGIPEQHGTFYEQWHQKLHNNTTPDDVGICRSIIGYLKSNGNEEVFSRVLFENGLSYEKISSYDRPITTKPFLPNGTDINTLVRDFEQYLEVLIDVHEALNLQRSLHYSRQYMDTELQNICASIVFGDSKKFDDTKDLVVLHGRLMTISNAREKILNSIYYSHGGCSSEKYNKHAIKELLFLDLGLENLQGMFVQSMCTITNNHCDLNNLVNELNSFLSILFGHNPTSKELAAICFDWENFIRDSSNLRNNLLLKSILERLHIFVGNYLDKTYTDWDPKVVFFSKNIGLKEGDPIIKNFMDEILRSTLLSTISLQIKRINNYLLNNAPNNKLQDWQFISYNSSWRSDQKYIGIVKKVNRVTDIGEDEYPKIVICSYISGEEDIPMNVIGIILTNPDYSPDILSHLSVRARNMSVLLVVCQNPAILSENVDKVNTGDICEIQVTNNMRINIQKKDTTKELLIKKSVLQTNVKQKSRLFEFKNKIKEISDSWVLYPNEMDENKVGKKAINLVKLKIMLNSENKPPFFVPNCVSLPFGTLQKLFSGSTNDKVSKNMKLLEESDPNKDEISGTLNIICDIIENELEPSTQLIDEINKAIYKFENDDSNNFTSAISENQINKVDLVSMRNSKISKLIWSQIKKVWCSVYQPLAYNNMRKIGQSLSNVFMSVIIQKLINAKYAFVLHSKNPIKAQNNSNSDREDTNYDEMYGEIVLGLGETLVSNSCGKSLGFTSKRIRNNKNYKDNQFIICFDIISLPSKSIGVFDSFNCVKNSKEFKLDGINNNYIFRSDSNAEDIEGFAGAGVFQSIPLFEPSSRYITYLDQLIMNNEKYRTEIIKLLATIAFYIQDEYNGIPQDIEGCIIEYLDSSTNKIDFNVAIVQSRPQV</sequence>
<comment type="caution">
    <text evidence="14">The sequence shown here is derived from an EMBL/GenBank/DDBJ whole genome shotgun (WGS) entry which is preliminary data.</text>
</comment>
<dbReference type="InterPro" id="IPR013815">
    <property type="entry name" value="ATP_grasp_subdomain_1"/>
</dbReference>
<proteinExistence type="inferred from homology"/>
<keyword evidence="10" id="KW-0119">Carbohydrate metabolism</keyword>
<dbReference type="InterPro" id="IPR056301">
    <property type="entry name" value="GWD-like_N_Ig"/>
</dbReference>
<evidence type="ECO:0000256" key="1">
    <source>
        <dbReference type="ARBA" id="ARBA00001946"/>
    </source>
</evidence>
<dbReference type="EMBL" id="JAWDEY010000002">
    <property type="protein sequence ID" value="KAK6591006.1"/>
    <property type="molecule type" value="Genomic_DNA"/>
</dbReference>
<evidence type="ECO:0000313" key="15">
    <source>
        <dbReference type="Proteomes" id="UP001311799"/>
    </source>
</evidence>
<dbReference type="Pfam" id="PF23166">
    <property type="entry name" value="Ig_N_CWD1"/>
    <property type="match status" value="1"/>
</dbReference>
<protein>
    <submittedName>
        <fullName evidence="14">R1 like alpha-glucan water dikinase</fullName>
    </submittedName>
</protein>
<keyword evidence="8" id="KW-0067">ATP-binding</keyword>
<dbReference type="Proteomes" id="UP001311799">
    <property type="component" value="Unassembled WGS sequence"/>
</dbReference>
<evidence type="ECO:0000256" key="6">
    <source>
        <dbReference type="ARBA" id="ARBA00022741"/>
    </source>
</evidence>
<comment type="similarity">
    <text evidence="2">Belongs to the PEP-utilizing enzyme family.</text>
</comment>
<keyword evidence="15" id="KW-1185">Reference proteome</keyword>
<evidence type="ECO:0000256" key="5">
    <source>
        <dbReference type="ARBA" id="ARBA00022723"/>
    </source>
</evidence>
<dbReference type="GO" id="GO:0005524">
    <property type="term" value="F:ATP binding"/>
    <property type="evidence" value="ECO:0007669"/>
    <property type="project" value="UniProtKB-KW"/>
</dbReference>
<dbReference type="Pfam" id="PF01326">
    <property type="entry name" value="PPDK_N"/>
    <property type="match status" value="1"/>
</dbReference>
<feature type="domain" description="Alpha-glucan water dikinase phosphohistidine-like" evidence="12">
    <location>
        <begin position="1119"/>
        <end position="1224"/>
    </location>
</feature>